<keyword evidence="2" id="KW-0808">Transferase</keyword>
<feature type="transmembrane region" description="Helical" evidence="1">
    <location>
        <begin position="134"/>
        <end position="153"/>
    </location>
</feature>
<comment type="caution">
    <text evidence="2">The sequence shown here is derived from an EMBL/GenBank/DDBJ whole genome shotgun (WGS) entry which is preliminary data.</text>
</comment>
<keyword evidence="1" id="KW-0472">Membrane</keyword>
<protein>
    <submittedName>
        <fullName evidence="2">Histidine kinase</fullName>
    </submittedName>
</protein>
<reference evidence="2 3" key="1">
    <citation type="journal article" date="2015" name="Genome Announc.">
        <title>Expanding the biotechnology potential of lactobacilli through comparative genomics of 213 strains and associated genera.</title>
        <authorList>
            <person name="Sun Z."/>
            <person name="Harris H.M."/>
            <person name="McCann A."/>
            <person name="Guo C."/>
            <person name="Argimon S."/>
            <person name="Zhang W."/>
            <person name="Yang X."/>
            <person name="Jeffery I.B."/>
            <person name="Cooney J.C."/>
            <person name="Kagawa T.F."/>
            <person name="Liu W."/>
            <person name="Song Y."/>
            <person name="Salvetti E."/>
            <person name="Wrobel A."/>
            <person name="Rasinkangas P."/>
            <person name="Parkhill J."/>
            <person name="Rea M.C."/>
            <person name="O'Sullivan O."/>
            <person name="Ritari J."/>
            <person name="Douillard F.P."/>
            <person name="Paul Ross R."/>
            <person name="Yang R."/>
            <person name="Briner A.E."/>
            <person name="Felis G.E."/>
            <person name="de Vos W.M."/>
            <person name="Barrangou R."/>
            <person name="Klaenhammer T.R."/>
            <person name="Caufield P.W."/>
            <person name="Cui Y."/>
            <person name="Zhang H."/>
            <person name="O'Toole P.W."/>
        </authorList>
    </citation>
    <scope>NUCLEOTIDE SEQUENCE [LARGE SCALE GENOMIC DNA]</scope>
    <source>
        <strain evidence="2 3">DSM 16698</strain>
    </source>
</reference>
<accession>A0A0R2KUU0</accession>
<dbReference type="PATRIC" id="fig|695563.3.peg.826"/>
<evidence type="ECO:0000313" key="3">
    <source>
        <dbReference type="Proteomes" id="UP000051529"/>
    </source>
</evidence>
<gene>
    <name evidence="2" type="ORF">IV44_GL000774</name>
</gene>
<name>A0A0R2KUU0_LACAM</name>
<keyword evidence="2" id="KW-0418">Kinase</keyword>
<dbReference type="RefSeq" id="WP_056985549.1">
    <property type="nucleotide sequence ID" value="NZ_JQBQ01000025.1"/>
</dbReference>
<dbReference type="EMBL" id="JQBQ01000025">
    <property type="protein sequence ID" value="KRN90036.1"/>
    <property type="molecule type" value="Genomic_DNA"/>
</dbReference>
<keyword evidence="1" id="KW-0812">Transmembrane</keyword>
<organism evidence="2 3">
    <name type="scientific">Lactobacillus amylovorus subsp. animalium DSM 16698</name>
    <dbReference type="NCBI Taxonomy" id="695563"/>
    <lineage>
        <taxon>Bacteria</taxon>
        <taxon>Bacillati</taxon>
        <taxon>Bacillota</taxon>
        <taxon>Bacilli</taxon>
        <taxon>Lactobacillales</taxon>
        <taxon>Lactobacillaceae</taxon>
        <taxon>Lactobacillus</taxon>
        <taxon>Lactobacillus amylovorus subsp. animalium</taxon>
    </lineage>
</organism>
<evidence type="ECO:0000256" key="1">
    <source>
        <dbReference type="SAM" id="Phobius"/>
    </source>
</evidence>
<dbReference type="AlphaFoldDB" id="A0A0R2KUU0"/>
<feature type="transmembrane region" description="Helical" evidence="1">
    <location>
        <begin position="50"/>
        <end position="65"/>
    </location>
</feature>
<dbReference type="Proteomes" id="UP000051529">
    <property type="component" value="Unassembled WGS sequence"/>
</dbReference>
<feature type="transmembrane region" description="Helical" evidence="1">
    <location>
        <begin position="18"/>
        <end position="38"/>
    </location>
</feature>
<keyword evidence="1" id="KW-1133">Transmembrane helix</keyword>
<sequence>MTEFIDVFRELIKEYPRAVWGFLGYYQALIMTIFIIWFFYKVTGIKVKHFYERIFIAFVFIILFITRVFGIYVVLLSTLVAIVLFTLYYRKIDRIKIVTTIAMGDSLFLIAYFALAVLVYFRVGKDGKINYDHLTFYESILLTIFYLVCVILVT</sequence>
<feature type="transmembrane region" description="Helical" evidence="1">
    <location>
        <begin position="101"/>
        <end position="122"/>
    </location>
</feature>
<proteinExistence type="predicted"/>
<dbReference type="GO" id="GO:0016301">
    <property type="term" value="F:kinase activity"/>
    <property type="evidence" value="ECO:0007669"/>
    <property type="project" value="UniProtKB-KW"/>
</dbReference>
<evidence type="ECO:0000313" key="2">
    <source>
        <dbReference type="EMBL" id="KRN90036.1"/>
    </source>
</evidence>